<evidence type="ECO:0000313" key="3">
    <source>
        <dbReference type="Proteomes" id="UP000327111"/>
    </source>
</evidence>
<accession>A0A5E7I3S0</accession>
<gene>
    <name evidence="2" type="ORF">PS854_01202</name>
</gene>
<proteinExistence type="predicted"/>
<keyword evidence="1" id="KW-0812">Transmembrane</keyword>
<dbReference type="PROSITE" id="PS51257">
    <property type="entry name" value="PROKAR_LIPOPROTEIN"/>
    <property type="match status" value="1"/>
</dbReference>
<dbReference type="Proteomes" id="UP000327111">
    <property type="component" value="Unassembled WGS sequence"/>
</dbReference>
<dbReference type="AlphaFoldDB" id="A0A5E7I3S0"/>
<reference evidence="2 3" key="1">
    <citation type="submission" date="2019-09" db="EMBL/GenBank/DDBJ databases">
        <authorList>
            <person name="Chandra G."/>
            <person name="Truman W A."/>
        </authorList>
    </citation>
    <scope>NUCLEOTIDE SEQUENCE [LARGE SCALE GENOMIC DNA]</scope>
    <source>
        <strain evidence="2">PS854</strain>
    </source>
</reference>
<organism evidence="2 3">
    <name type="scientific">Pseudomonas fluorescens</name>
    <dbReference type="NCBI Taxonomy" id="294"/>
    <lineage>
        <taxon>Bacteria</taxon>
        <taxon>Pseudomonadati</taxon>
        <taxon>Pseudomonadota</taxon>
        <taxon>Gammaproteobacteria</taxon>
        <taxon>Pseudomonadales</taxon>
        <taxon>Pseudomonadaceae</taxon>
        <taxon>Pseudomonas</taxon>
    </lineage>
</organism>
<sequence length="47" mass="5302">MKPNFLLGDDLFKMATISPIPDEHFMNLNFAFACMIVVSFTIALVHT</sequence>
<dbReference type="EMBL" id="CABVIF010000002">
    <property type="protein sequence ID" value="VVO69257.1"/>
    <property type="molecule type" value="Genomic_DNA"/>
</dbReference>
<keyword evidence="1" id="KW-0472">Membrane</keyword>
<evidence type="ECO:0000256" key="1">
    <source>
        <dbReference type="SAM" id="Phobius"/>
    </source>
</evidence>
<name>A0A5E7I3S0_PSEFL</name>
<protein>
    <submittedName>
        <fullName evidence="2">Uncharacterized protein</fullName>
    </submittedName>
</protein>
<evidence type="ECO:0000313" key="2">
    <source>
        <dbReference type="EMBL" id="VVO69257.1"/>
    </source>
</evidence>
<feature type="transmembrane region" description="Helical" evidence="1">
    <location>
        <begin position="28"/>
        <end position="45"/>
    </location>
</feature>
<keyword evidence="1" id="KW-1133">Transmembrane helix</keyword>